<evidence type="ECO:0000313" key="2">
    <source>
        <dbReference type="EMBL" id="OGK73249.1"/>
    </source>
</evidence>
<proteinExistence type="predicted"/>
<dbReference type="InterPro" id="IPR002575">
    <property type="entry name" value="Aminoglycoside_PTrfase"/>
</dbReference>
<name>A0A1F7KZE7_9BACT</name>
<dbReference type="InterPro" id="IPR011009">
    <property type="entry name" value="Kinase-like_dom_sf"/>
</dbReference>
<reference evidence="2 3" key="1">
    <citation type="journal article" date="2016" name="Nat. Commun.">
        <title>Thousands of microbial genomes shed light on interconnected biogeochemical processes in an aquifer system.</title>
        <authorList>
            <person name="Anantharaman K."/>
            <person name="Brown C.T."/>
            <person name="Hug L.A."/>
            <person name="Sharon I."/>
            <person name="Castelle C.J."/>
            <person name="Probst A.J."/>
            <person name="Thomas B.C."/>
            <person name="Singh A."/>
            <person name="Wilkins M.J."/>
            <person name="Karaoz U."/>
            <person name="Brodie E.L."/>
            <person name="Williams K.H."/>
            <person name="Hubbard S.S."/>
            <person name="Banfield J.F."/>
        </authorList>
    </citation>
    <scope>NUCLEOTIDE SEQUENCE [LARGE SCALE GENOMIC DNA]</scope>
</reference>
<organism evidence="2 3">
    <name type="scientific">Candidatus Roizmanbacteria bacterium RIFOXYD1_FULL_38_12</name>
    <dbReference type="NCBI Taxonomy" id="1802093"/>
    <lineage>
        <taxon>Bacteria</taxon>
        <taxon>Candidatus Roizmaniibacteriota</taxon>
    </lineage>
</organism>
<comment type="caution">
    <text evidence="2">The sequence shown here is derived from an EMBL/GenBank/DDBJ whole genome shotgun (WGS) entry which is preliminary data.</text>
</comment>
<dbReference type="AlphaFoldDB" id="A0A1F7KZE7"/>
<evidence type="ECO:0000259" key="1">
    <source>
        <dbReference type="Pfam" id="PF01636"/>
    </source>
</evidence>
<dbReference type="EMBL" id="MGBR01000001">
    <property type="protein sequence ID" value="OGK73249.1"/>
    <property type="molecule type" value="Genomic_DNA"/>
</dbReference>
<gene>
    <name evidence="2" type="ORF">A3K52_00395</name>
</gene>
<dbReference type="SUPFAM" id="SSF56112">
    <property type="entry name" value="Protein kinase-like (PK-like)"/>
    <property type="match status" value="1"/>
</dbReference>
<dbReference type="Proteomes" id="UP000177050">
    <property type="component" value="Unassembled WGS sequence"/>
</dbReference>
<evidence type="ECO:0000313" key="3">
    <source>
        <dbReference type="Proteomes" id="UP000177050"/>
    </source>
</evidence>
<accession>A0A1F7KZE7</accession>
<sequence length="300" mass="33906">MMHETVNLKITPSIQALIRGSEKATYMNSVCPQDAHVWKQKTAQKVLSPGDELLHGGHRNLVVKKGGSNQVDIYWRQSDIRWPQIIKGILIEDAMSRHFDIPGRQLIDPEVPVSMTEDGLLVTHTQYTEGENRYPYNSLEIDSAIGLMGKMHGALQCISFEGESHEGNNQWIHGDFGRANVLFRPGTAEAIAVIDYENAVIGPITQDLGRFISLLLVDTKLPNGLNPYELTEELQKLFLERINLPLELYPFDRSKGQILQQRHDAIVYAAGYLLNEDYGSLNDVKNLAIDWLKQQFQLTI</sequence>
<feature type="domain" description="Aminoglycoside phosphotransferase" evidence="1">
    <location>
        <begin position="167"/>
        <end position="214"/>
    </location>
</feature>
<dbReference type="Gene3D" id="3.90.1200.10">
    <property type="match status" value="1"/>
</dbReference>
<dbReference type="Pfam" id="PF01636">
    <property type="entry name" value="APH"/>
    <property type="match status" value="1"/>
</dbReference>
<protein>
    <recommendedName>
        <fullName evidence="1">Aminoglycoside phosphotransferase domain-containing protein</fullName>
    </recommendedName>
</protein>